<sequence>MWFIAPTPFALKHRCPAIVLGGFSLTAAVCCEVVALKQRRYIVKILKKGNSGAFSCSCILIGTLRWWPMALLVRGRYHEVTKKILKRQKGEKGKIFCHCATADAMILHESPHHYCKWAARGGSEDWDYSNSFVVVCAVLLENIATNEREGECHLTFHAATSTHHDYMLVALRGKVVKAKVSFRFKEV</sequence>
<dbReference type="VEuPathDB" id="TriTrypDB:Tb927.9.14530"/>
<protein>
    <recommendedName>
        <fullName evidence="3">T. brucei spp.-specific protein</fullName>
    </recommendedName>
</protein>
<dbReference type="Proteomes" id="UP000008524">
    <property type="component" value="Chromosome 9"/>
</dbReference>
<dbReference type="GO" id="GO:0005737">
    <property type="term" value="C:cytoplasm"/>
    <property type="evidence" value="ECO:0000314"/>
    <property type="project" value="GeneDB"/>
</dbReference>
<proteinExistence type="predicted"/>
<keyword evidence="2" id="KW-1185">Reference proteome</keyword>
<reference evidence="1 2" key="1">
    <citation type="journal article" date="2005" name="Science">
        <title>Comparative genomics of trypanosomatid parasitic protozoa.</title>
        <authorList>
            <person name="El-Sayed N.M."/>
            <person name="Myler P.J."/>
            <person name="Blandin G."/>
            <person name="Berriman M."/>
            <person name="Crabtree J."/>
            <person name="Aggarwal G."/>
            <person name="Caler E."/>
            <person name="Renauld H."/>
            <person name="Worthey E.A."/>
            <person name="Hertz-Fowler C."/>
            <person name="Ghedin E."/>
            <person name="Peacock C."/>
            <person name="Bartholomeu D.C."/>
            <person name="Haas B.J."/>
            <person name="Tran A.N."/>
            <person name="Wortman J.R."/>
            <person name="Alsmark U.C."/>
            <person name="Angiuoli S."/>
            <person name="Anupama A."/>
            <person name="Badger J."/>
            <person name="Bringaud F."/>
            <person name="Cadag E."/>
            <person name="Carlton J.M."/>
            <person name="Cerqueira G.C."/>
            <person name="Creasy T."/>
            <person name="Delcher A.L."/>
            <person name="Djikeng A."/>
            <person name="Embley T.M."/>
            <person name="Hauser C."/>
            <person name="Ivens A.C."/>
            <person name="Kummerfeld S.K."/>
            <person name="Pereira-Leal J.B."/>
            <person name="Nilsson D."/>
            <person name="Peterson J."/>
            <person name="Salzberg S.L."/>
            <person name="Shallom J."/>
            <person name="Silva J.C."/>
            <person name="Sundaram J."/>
            <person name="Westenberger S."/>
            <person name="White O."/>
            <person name="Melville S.E."/>
            <person name="Donelson J.E."/>
            <person name="Andersson B."/>
            <person name="Stuart K.D."/>
            <person name="Hall N."/>
        </authorList>
    </citation>
    <scope>NUCLEOTIDE SEQUENCE [LARGE SCALE GENOMIC DNA]</scope>
    <source>
        <strain evidence="1 2">927/4 GUTat10.1</strain>
    </source>
</reference>
<reference evidence="1 2" key="2">
    <citation type="journal article" date="2005" name="Science">
        <title>The genome of the African trypanosome Trypanosoma brucei.</title>
        <authorList>
            <person name="Berriman M."/>
            <person name="Ghedin E."/>
            <person name="Hertz-Fowler C."/>
            <person name="Blandin G."/>
            <person name="Renauld H."/>
            <person name="Bartholomeu D.C."/>
            <person name="Lennard N.J."/>
            <person name="Caler E."/>
            <person name="Hamlin N.E."/>
            <person name="Haas B."/>
            <person name="Bohme U."/>
            <person name="Hannick L."/>
            <person name="Aslett M.A."/>
            <person name="Shallom J."/>
            <person name="Marcello L."/>
            <person name="Hou L."/>
            <person name="Wickstead B."/>
            <person name="Alsmark U.C."/>
            <person name="Arrowsmith C."/>
            <person name="Atkin R.J."/>
            <person name="Barron A.J."/>
            <person name="Bringaud F."/>
            <person name="Brooks K."/>
            <person name="Carrington M."/>
            <person name="Cherevach I."/>
            <person name="Chillingworth T.J."/>
            <person name="Churcher C."/>
            <person name="Clark L.N."/>
            <person name="Corton C.H."/>
            <person name="Cronin A."/>
            <person name="Davies R.M."/>
            <person name="Doggett J."/>
            <person name="Djikeng A."/>
            <person name="Feldblyum T."/>
            <person name="Field M.C."/>
            <person name="Fraser A."/>
            <person name="Goodhead I."/>
            <person name="Hance Z."/>
            <person name="Harper D."/>
            <person name="Harris B.R."/>
            <person name="Hauser H."/>
            <person name="Hostetler J."/>
            <person name="Ivens A."/>
            <person name="Jagels K."/>
            <person name="Johnson D."/>
            <person name="Johnson J."/>
            <person name="Jones K."/>
            <person name="Kerhornou A.X."/>
            <person name="Koo H."/>
            <person name="Larke N."/>
            <person name="Landfear S."/>
            <person name="Larkin C."/>
            <person name="Leech V."/>
            <person name="Line A."/>
            <person name="Lord A."/>
            <person name="Macleod A."/>
            <person name="Mooney P.J."/>
            <person name="Moule S."/>
            <person name="Martin D.M."/>
            <person name="Morgan G.W."/>
            <person name="Mungall K."/>
            <person name="Norbertczak H."/>
            <person name="Ormond D."/>
            <person name="Pai G."/>
            <person name="Peacock C.S."/>
            <person name="Peterson J."/>
            <person name="Quail M.A."/>
            <person name="Rabbinowitsch E."/>
            <person name="Rajandream M.A."/>
            <person name="Reitter C."/>
            <person name="Salzberg S.L."/>
            <person name="Sanders M."/>
            <person name="Schobel S."/>
            <person name="Sharp S."/>
            <person name="Simmonds M."/>
            <person name="Simpson A.J."/>
            <person name="Tallon L."/>
            <person name="Turner C.M."/>
            <person name="Tait A."/>
            <person name="Tivey A.R."/>
            <person name="Van Aken S."/>
            <person name="Walker D."/>
            <person name="Wanless D."/>
            <person name="Wang S."/>
            <person name="White B."/>
            <person name="White O."/>
            <person name="Whitehead S."/>
            <person name="Woodward J."/>
            <person name="Wortman J."/>
            <person name="Adams M.D."/>
            <person name="Embley T.M."/>
            <person name="Gull K."/>
            <person name="Ullu E."/>
            <person name="Barry J.D."/>
            <person name="Fairlamb A.H."/>
            <person name="Opperdoes F."/>
            <person name="Barrell B.G."/>
            <person name="Donelson J.E."/>
            <person name="Hall N."/>
            <person name="Fraser C.M."/>
            <person name="Melville S.E."/>
            <person name="El-Sayed N.M."/>
        </authorList>
    </citation>
    <scope>NUCLEOTIDE SEQUENCE [LARGE SCALE GENOMIC DNA]</scope>
    <source>
        <strain evidence="1 2">927/4 GUTat10.1</strain>
    </source>
</reference>
<evidence type="ECO:0000313" key="1">
    <source>
        <dbReference type="EMBL" id="EAN77305.1"/>
    </source>
</evidence>
<dbReference type="AlphaFoldDB" id="Q38D15"/>
<dbReference type="EMBL" id="CM000207">
    <property type="protein sequence ID" value="EAN77305.1"/>
    <property type="molecule type" value="Genomic_DNA"/>
</dbReference>
<name>Q38D15_TRYB2</name>
<organism evidence="1 2">
    <name type="scientific">Trypanosoma brucei brucei (strain 927/4 GUTat10.1)</name>
    <dbReference type="NCBI Taxonomy" id="185431"/>
    <lineage>
        <taxon>Eukaryota</taxon>
        <taxon>Discoba</taxon>
        <taxon>Euglenozoa</taxon>
        <taxon>Kinetoplastea</taxon>
        <taxon>Metakinetoplastina</taxon>
        <taxon>Trypanosomatida</taxon>
        <taxon>Trypanosomatidae</taxon>
        <taxon>Trypanosoma</taxon>
    </lineage>
</organism>
<dbReference type="KEGG" id="tbr:Tb09.211.4950"/>
<gene>
    <name evidence="1" type="ORF">Tb09.211.4950</name>
</gene>
<dbReference type="GeneID" id="3661144"/>
<accession>Q38D15</accession>
<dbReference type="Pfam" id="PF06680">
    <property type="entry name" value="DUF1181"/>
    <property type="match status" value="1"/>
</dbReference>
<dbReference type="InterPro" id="IPR009566">
    <property type="entry name" value="DUF1181"/>
</dbReference>
<evidence type="ECO:0008006" key="3">
    <source>
        <dbReference type="Google" id="ProtNLM"/>
    </source>
</evidence>
<dbReference type="InParanoid" id="Q38D15"/>
<dbReference type="PaxDb" id="5691-EAN77305"/>
<evidence type="ECO:0000313" key="2">
    <source>
        <dbReference type="Proteomes" id="UP000008524"/>
    </source>
</evidence>
<dbReference type="RefSeq" id="XP_827635.1">
    <property type="nucleotide sequence ID" value="XM_822542.1"/>
</dbReference>